<feature type="transmembrane region" description="Helical" evidence="8">
    <location>
        <begin position="55"/>
        <end position="81"/>
    </location>
</feature>
<feature type="domain" description="G-protein coupled receptors family 1 profile" evidence="10">
    <location>
        <begin position="39"/>
        <end position="313"/>
    </location>
</feature>
<feature type="domain" description="Rab-GAP TBC" evidence="9">
    <location>
        <begin position="761"/>
        <end position="1151"/>
    </location>
</feature>
<evidence type="ECO:0000256" key="8">
    <source>
        <dbReference type="SAM" id="Phobius"/>
    </source>
</evidence>
<comment type="similarity">
    <text evidence="6">Belongs to the G-protein coupled receptor 1 family.</text>
</comment>
<feature type="compositionally biased region" description="Polar residues" evidence="7">
    <location>
        <begin position="224"/>
        <end position="241"/>
    </location>
</feature>
<dbReference type="PRINTS" id="PR00237">
    <property type="entry name" value="GPCRRHODOPSN"/>
</dbReference>
<gene>
    <name evidence="11" type="ORF">JYZ213_LOCUS20324</name>
</gene>
<feature type="transmembrane region" description="Helical" evidence="8">
    <location>
        <begin position="20"/>
        <end position="48"/>
    </location>
</feature>
<dbReference type="SMART" id="SM00164">
    <property type="entry name" value="TBC"/>
    <property type="match status" value="1"/>
</dbReference>
<comment type="subcellular location">
    <subcellularLocation>
        <location evidence="1">Membrane</location>
    </subcellularLocation>
</comment>
<dbReference type="EMBL" id="CAJNOG010000213">
    <property type="protein sequence ID" value="CAF1081601.1"/>
    <property type="molecule type" value="Genomic_DNA"/>
</dbReference>
<dbReference type="InterPro" id="IPR035969">
    <property type="entry name" value="Rab-GAP_TBC_sf"/>
</dbReference>
<evidence type="ECO:0000313" key="11">
    <source>
        <dbReference type="EMBL" id="CAF1081601.1"/>
    </source>
</evidence>
<feature type="region of interest" description="Disordered" evidence="7">
    <location>
        <begin position="914"/>
        <end position="964"/>
    </location>
</feature>
<protein>
    <submittedName>
        <fullName evidence="11">Uncharacterized protein</fullName>
    </submittedName>
</protein>
<keyword evidence="3 6" id="KW-0812">Transmembrane</keyword>
<dbReference type="PROSITE" id="PS50086">
    <property type="entry name" value="TBC_RABGAP"/>
    <property type="match status" value="1"/>
</dbReference>
<dbReference type="Gene3D" id="1.10.472.80">
    <property type="entry name" value="Ypt/Rab-GAP domain of gyp1p, domain 3"/>
    <property type="match status" value="1"/>
</dbReference>
<dbReference type="GO" id="GO:0016020">
    <property type="term" value="C:membrane"/>
    <property type="evidence" value="ECO:0007669"/>
    <property type="project" value="UniProtKB-SubCell"/>
</dbReference>
<dbReference type="InterPro" id="IPR017452">
    <property type="entry name" value="GPCR_Rhodpsn_7TM"/>
</dbReference>
<evidence type="ECO:0000256" key="2">
    <source>
        <dbReference type="ARBA" id="ARBA00022468"/>
    </source>
</evidence>
<dbReference type="GO" id="GO:0004930">
    <property type="term" value="F:G protein-coupled receptor activity"/>
    <property type="evidence" value="ECO:0007669"/>
    <property type="project" value="UniProtKB-KW"/>
</dbReference>
<keyword evidence="6" id="KW-0675">Receptor</keyword>
<dbReference type="Gene3D" id="2.30.29.230">
    <property type="match status" value="1"/>
</dbReference>
<feature type="compositionally biased region" description="Low complexity" evidence="7">
    <location>
        <begin position="954"/>
        <end position="964"/>
    </location>
</feature>
<dbReference type="AlphaFoldDB" id="A0A814MRN9"/>
<evidence type="ECO:0000256" key="6">
    <source>
        <dbReference type="RuleBase" id="RU000688"/>
    </source>
</evidence>
<keyword evidence="4 8" id="KW-1133">Transmembrane helix</keyword>
<organism evidence="11 12">
    <name type="scientific">Adineta steineri</name>
    <dbReference type="NCBI Taxonomy" id="433720"/>
    <lineage>
        <taxon>Eukaryota</taxon>
        <taxon>Metazoa</taxon>
        <taxon>Spiralia</taxon>
        <taxon>Gnathifera</taxon>
        <taxon>Rotifera</taxon>
        <taxon>Eurotatoria</taxon>
        <taxon>Bdelloidea</taxon>
        <taxon>Adinetida</taxon>
        <taxon>Adinetidae</taxon>
        <taxon>Adineta</taxon>
    </lineage>
</organism>
<dbReference type="Gene3D" id="1.10.8.270">
    <property type="entry name" value="putative rabgap domain of human tbc1 domain family member 14 like domains"/>
    <property type="match status" value="1"/>
</dbReference>
<evidence type="ECO:0000259" key="9">
    <source>
        <dbReference type="PROSITE" id="PS50086"/>
    </source>
</evidence>
<dbReference type="Pfam" id="PF00001">
    <property type="entry name" value="7tm_1"/>
    <property type="match status" value="1"/>
</dbReference>
<evidence type="ECO:0000256" key="4">
    <source>
        <dbReference type="ARBA" id="ARBA00022989"/>
    </source>
</evidence>
<dbReference type="Pfam" id="PF00566">
    <property type="entry name" value="RabGAP-TBC"/>
    <property type="match status" value="1"/>
</dbReference>
<keyword evidence="6" id="KW-0297">G-protein coupled receptor</keyword>
<dbReference type="FunFam" id="1.10.8.270:FF:000064">
    <property type="entry name" value="Small G protein-signaling modulator 1b"/>
    <property type="match status" value="1"/>
</dbReference>
<dbReference type="SUPFAM" id="SSF81321">
    <property type="entry name" value="Family A G protein-coupled receptor-like"/>
    <property type="match status" value="1"/>
</dbReference>
<dbReference type="SMART" id="SM01381">
    <property type="entry name" value="7TM_GPCR_Srsx"/>
    <property type="match status" value="1"/>
</dbReference>
<dbReference type="SUPFAM" id="SSF47923">
    <property type="entry name" value="Ypt/Rab-GAP domain of gyp1p"/>
    <property type="match status" value="2"/>
</dbReference>
<evidence type="ECO:0000256" key="3">
    <source>
        <dbReference type="ARBA" id="ARBA00022692"/>
    </source>
</evidence>
<keyword evidence="6" id="KW-0807">Transducer</keyword>
<keyword evidence="2" id="KW-0343">GTPase activation</keyword>
<evidence type="ECO:0000256" key="7">
    <source>
        <dbReference type="SAM" id="MobiDB-lite"/>
    </source>
</evidence>
<dbReference type="InterPro" id="IPR021935">
    <property type="entry name" value="SGSM1/2_RBD"/>
</dbReference>
<dbReference type="PROSITE" id="PS50262">
    <property type="entry name" value="G_PROTEIN_RECEP_F1_2"/>
    <property type="match status" value="1"/>
</dbReference>
<dbReference type="Gene3D" id="1.20.1070.10">
    <property type="entry name" value="Rhodopsin 7-helix transmembrane proteins"/>
    <property type="match status" value="1"/>
</dbReference>
<feature type="transmembrane region" description="Helical" evidence="8">
    <location>
        <begin position="141"/>
        <end position="161"/>
    </location>
</feature>
<name>A0A814MRN9_9BILA</name>
<evidence type="ECO:0000313" key="12">
    <source>
        <dbReference type="Proteomes" id="UP000663845"/>
    </source>
</evidence>
<sequence>MDNNNNSITSLNTTSETNVIVYVCIHFVMPSAVAIGIIGNLLSILVFARREMIKFCVSIFTIVLALSDILLLTTSLFNIILPEFVGGLLSDKSAFWCHFHGYFDLLFAALSGYSVVFISVERWFSVWKPFDKAKYVTFKTTLITVITYTLISSFVFSWFPLILRYVPTSNAAHTCDLFKPMIYKIFGTISVIYTYIIPFIFLGILNILICYRLHTRQQTSIQQSLKTTNNKNRNESSSASASVRKRIQRQRNTDRNITVMLITVAIAFMVMSFPFQIYWFYMQIRQLKEPNATLFTLTQTFRYLNCCCNFFLYSATSSLFRRELQQIFQCSNALKSKYKSTSSNVTNRTKIISSSAVFSANYDHMATDRKTLLSKAAAESLNNINLTNGHHVSFKTNVPGHDPIPGYLSLHLNQNGLTLKWTPNQLMNGSGSSSNNNNNNVPKSSKDDSEEIDPLDSNNTPETSKRASILWDYAISVNMSLIVYLHCHHHVDGDRIVLVGRDGVQYPPLHIKDKGGHLLAFLSCLESGLAPHGQLDPPLWFEKEHGKVFPKIHRRTEQSAISLSTSDDDTNIQHNTDIADDDTLSTHGDYVFRIVFFSDQETPPSKGTSSRWQWPISAVNYRSLSSQSSLSPPVPMHGLSTSLPPSPIAESFIDSAVYVSPTTSLHKSVSVRTSMASLCDTMRRQILSRAFYGWLAYCRHLKTVRAHLITLVYPMSIGINEQIPINLSLTIESWTELFLNKQKENLPVDKKEIYRRIYSGGCNPSIRKQVWPYLFSHYTFESTHDERIQLDQKITDQYRTLTNEWQSAEEIVTKLDIQRSNHRKNLIAQAETNKNSDEIIKTSAFKNVLAKISLPTFDSPEWKDTNIPNDVFYDESSVYTVSIPINEETEISELSSNQSVLIARTRTESVIDRSSPYNIIETSTDEDDNEDESNQSIKSFDQQNDNRISEQNETISPSSSITSGTDIYMDAVDMLENEQQSDGSLTPIYYGSFSKEIIDAFATNIHRIDKDVARCDRNYSYFMNLDNLKKLRNIMCTYVWDNLTTGYIQGMCDLVAPLLVLFDEEVLTYSCFCHLMKRLLPNFPHGAGMDEHFGHMRSLLQILDFELYEHIHRTGDFTHFYFCYRWFLLDFKREFVYDDIFLVWDIIAAARRTVSKRFVLFISLAMLKSYRDIILDNRMDFTDIIKFFNEMAERHDAREILRIARELVLELQKLIDNK</sequence>
<evidence type="ECO:0000256" key="5">
    <source>
        <dbReference type="ARBA" id="ARBA00023136"/>
    </source>
</evidence>
<dbReference type="GO" id="GO:0005096">
    <property type="term" value="F:GTPase activator activity"/>
    <property type="evidence" value="ECO:0007669"/>
    <property type="project" value="UniProtKB-KW"/>
</dbReference>
<feature type="compositionally biased region" description="Polar residues" evidence="7">
    <location>
        <begin position="935"/>
        <end position="953"/>
    </location>
</feature>
<accession>A0A814MRN9</accession>
<reference evidence="11" key="1">
    <citation type="submission" date="2021-02" db="EMBL/GenBank/DDBJ databases">
        <authorList>
            <person name="Nowell W R."/>
        </authorList>
    </citation>
    <scope>NUCLEOTIDE SEQUENCE</scope>
</reference>
<keyword evidence="5 8" id="KW-0472">Membrane</keyword>
<dbReference type="PANTHER" id="PTHR22957">
    <property type="entry name" value="TBC1 DOMAIN FAMILY MEMBER GTPASE-ACTIVATING PROTEIN"/>
    <property type="match status" value="1"/>
</dbReference>
<dbReference type="Pfam" id="PF12068">
    <property type="entry name" value="PH_RBD"/>
    <property type="match status" value="1"/>
</dbReference>
<feature type="compositionally biased region" description="Low complexity" evidence="7">
    <location>
        <begin position="428"/>
        <end position="443"/>
    </location>
</feature>
<evidence type="ECO:0000256" key="1">
    <source>
        <dbReference type="ARBA" id="ARBA00004370"/>
    </source>
</evidence>
<dbReference type="PANTHER" id="PTHR22957:SF502">
    <property type="entry name" value="SMALL G PROTEIN SIGNALING MODULATOR 2-RELATED"/>
    <property type="match status" value="1"/>
</dbReference>
<feature type="region of interest" description="Disordered" evidence="7">
    <location>
        <begin position="423"/>
        <end position="463"/>
    </location>
</feature>
<comment type="caution">
    <text evidence="11">The sequence shown here is derived from an EMBL/GenBank/DDBJ whole genome shotgun (WGS) entry which is preliminary data.</text>
</comment>
<dbReference type="Proteomes" id="UP000663845">
    <property type="component" value="Unassembled WGS sequence"/>
</dbReference>
<proteinExistence type="inferred from homology"/>
<dbReference type="PROSITE" id="PS00237">
    <property type="entry name" value="G_PROTEIN_RECEP_F1_1"/>
    <property type="match status" value="1"/>
</dbReference>
<dbReference type="InterPro" id="IPR000195">
    <property type="entry name" value="Rab-GAP-TBC_dom"/>
</dbReference>
<feature type="compositionally biased region" description="Acidic residues" evidence="7">
    <location>
        <begin position="923"/>
        <end position="933"/>
    </location>
</feature>
<feature type="transmembrane region" description="Helical" evidence="8">
    <location>
        <begin position="257"/>
        <end position="281"/>
    </location>
</feature>
<evidence type="ECO:0000259" key="10">
    <source>
        <dbReference type="PROSITE" id="PS50262"/>
    </source>
</evidence>
<dbReference type="CDD" id="cd00637">
    <property type="entry name" value="7tm_classA_rhodopsin-like"/>
    <property type="match status" value="1"/>
</dbReference>
<dbReference type="InterPro" id="IPR000276">
    <property type="entry name" value="GPCR_Rhodpsn"/>
</dbReference>
<feature type="transmembrane region" description="Helical" evidence="8">
    <location>
        <begin position="101"/>
        <end position="120"/>
    </location>
</feature>
<feature type="transmembrane region" description="Helical" evidence="8">
    <location>
        <begin position="181"/>
        <end position="209"/>
    </location>
</feature>
<dbReference type="GO" id="GO:0005737">
    <property type="term" value="C:cytoplasm"/>
    <property type="evidence" value="ECO:0007669"/>
    <property type="project" value="UniProtKB-ARBA"/>
</dbReference>
<feature type="region of interest" description="Disordered" evidence="7">
    <location>
        <begin position="224"/>
        <end position="245"/>
    </location>
</feature>